<dbReference type="PANTHER" id="PTHR13931:SF16">
    <property type="entry name" value="UBIQUITIN CONJUGATION FACTOR E4 A"/>
    <property type="match status" value="1"/>
</dbReference>
<comment type="pathway">
    <text evidence="3">Protein modification; protein ubiquitination.</text>
</comment>
<dbReference type="CDD" id="cd16657">
    <property type="entry name" value="RING-Ubox_UBE4A"/>
    <property type="match status" value="1"/>
</dbReference>
<feature type="domain" description="U-box" evidence="12">
    <location>
        <begin position="950"/>
        <end position="1024"/>
    </location>
</feature>
<evidence type="ECO:0000256" key="11">
    <source>
        <dbReference type="ARBA" id="ARBA00040077"/>
    </source>
</evidence>
<sequence length="1034" mass="118734">MTDQENNNSISSNPFAALFGSVAAAKHFAAVQKQQQLRQLTGGKDDSDNSVSESLDDCDYSVAEISRSFRSQRELCEQLNINHMIQRIFLITLDNSDPSMKSGNGIPARCVYLEEMAADLDDQDWLDMDNVEQALFTRLLLPEPGSHLIHMTSAGTQNLSAERDAGERQILRYLYACFRRAREEITKVPENLLPFAVRCRNLTVSNTRTVLLTPEIYVNQNVYEQLVDLMLETLRGAQFEDMTEFLEDVIEALTIDEEVRTFGEVMVPVFDILLGRIKDLDLCQILLYTYLDVLLYFTKQKDIAKVFAGYIQPKDPSNGQMYQKTLLGAILNISCLLKTPGVVENHGYFLNPSRSSPQEIKVQESNIHQFMAQFHEKIYQMLKNLLQLSPETKHRILSWLGNCLHVNAGRTKIWANQMPEIFFQMYASDAFFLNLGAALLKLCQPFCKPRSPKLLTFNPTYCALKELNEEERRSKNVHMKGLEKETCLIPALSEQEPQFANSYNLVTENLVLTQYTLHLGFHSRLHDQMVKINQSLHRLQVAWREAQQSSSPAADSLREQFERLMTIYLSTKTAMTEPQMLQNCLNLQVSMAVLLVQLAVGNHGTEPVELTFPLPEVEHSALAYVPEFFADNLGDFFIFLRRFADDILETSADSLEHILHFVTVFMGDVERMKNPHLRAKLAEVLEAVMPHLDQAQNPLVSSVFHRKRVFCSYQHAAHLAEALIKVFVDIEFTGDPHQFEQKFNYRRPMYPILRYMWGTDSYRDSIKYLSKIKVQQIEKDRGEWDSLSPEARREKESSLQMFGQLARFHNIMSNETIGTLAFLTSEIKSLFVHPFLAERIISMLNYFLQHLVGPKMGALKVKDFSEFDFKPQQLVSDICTIYLNLGDEENFCATVPKDGRSYSPMLFAQTVRVLKKINKPGNMIVSFSNLAERIKSLADRQQQEEETYADACDEFLDPIMSTLMSDPVILPSSRVTVDRSTIARHLLSDQTDPFNRSPLTMDQIRPNTELKEKIQRWLAERKKQKEEELEDTLN</sequence>
<evidence type="ECO:0000313" key="14">
    <source>
        <dbReference type="Proteomes" id="UP000694563"/>
    </source>
</evidence>
<evidence type="ECO:0000256" key="6">
    <source>
        <dbReference type="ARBA" id="ARBA00022490"/>
    </source>
</evidence>
<dbReference type="UniPathway" id="UPA00143"/>
<dbReference type="GO" id="GO:0036503">
    <property type="term" value="P:ERAD pathway"/>
    <property type="evidence" value="ECO:0007669"/>
    <property type="project" value="InterPro"/>
</dbReference>
<keyword evidence="6" id="KW-0963">Cytoplasm</keyword>
<comment type="similarity">
    <text evidence="4">Belongs to the ubiquitin conjugation factor E4 family.</text>
</comment>
<dbReference type="Gene3D" id="3.30.40.10">
    <property type="entry name" value="Zinc/RING finger domain, C3HC4 (zinc finger)"/>
    <property type="match status" value="1"/>
</dbReference>
<dbReference type="InterPro" id="IPR003613">
    <property type="entry name" value="Ubox_domain"/>
</dbReference>
<comment type="function">
    <text evidence="10">Ubiquitin-protein ligase that probably functions as an E3 ligase in conjunction with specific E1 and E2 ligases. May also function as an E4 ligase mediating the assembly of polyubiquitin chains on substrates ubiquitinated by another E3 ubiquitin ligase. Mediates 'Lys-48'-linked polyubiquitination of substrates.</text>
</comment>
<evidence type="ECO:0000256" key="1">
    <source>
        <dbReference type="ARBA" id="ARBA00000900"/>
    </source>
</evidence>
<dbReference type="PROSITE" id="PS51698">
    <property type="entry name" value="U_BOX"/>
    <property type="match status" value="1"/>
</dbReference>
<dbReference type="EC" id="2.3.2.27" evidence="5"/>
<name>A0A8C3V2H2_CATUS</name>
<accession>A0A8C3V2H2</accession>
<dbReference type="PANTHER" id="PTHR13931">
    <property type="entry name" value="UBIQUITINATION FACTOR E4"/>
    <property type="match status" value="1"/>
</dbReference>
<dbReference type="InterPro" id="IPR019474">
    <property type="entry name" value="Ub_conjug_fac_E4_core"/>
</dbReference>
<dbReference type="AlphaFoldDB" id="A0A8C3V2H2"/>
<evidence type="ECO:0000259" key="12">
    <source>
        <dbReference type="PROSITE" id="PS51698"/>
    </source>
</evidence>
<reference evidence="13" key="2">
    <citation type="submission" date="2025-08" db="UniProtKB">
        <authorList>
            <consortium name="Ensembl"/>
        </authorList>
    </citation>
    <scope>IDENTIFICATION</scope>
</reference>
<dbReference type="GO" id="GO:0000209">
    <property type="term" value="P:protein polyubiquitination"/>
    <property type="evidence" value="ECO:0007669"/>
    <property type="project" value="TreeGrafter"/>
</dbReference>
<protein>
    <recommendedName>
        <fullName evidence="11">Ubiquitin conjugation factor E4 A</fullName>
        <ecNumber evidence="5">2.3.2.27</ecNumber>
    </recommendedName>
</protein>
<organism evidence="13 14">
    <name type="scientific">Catharus ustulatus</name>
    <name type="common">Russet-backed thrush</name>
    <name type="synonym">Hylocichla ustulatus</name>
    <dbReference type="NCBI Taxonomy" id="91951"/>
    <lineage>
        <taxon>Eukaryota</taxon>
        <taxon>Metazoa</taxon>
        <taxon>Chordata</taxon>
        <taxon>Craniata</taxon>
        <taxon>Vertebrata</taxon>
        <taxon>Euteleostomi</taxon>
        <taxon>Archelosauria</taxon>
        <taxon>Archosauria</taxon>
        <taxon>Dinosauria</taxon>
        <taxon>Saurischia</taxon>
        <taxon>Theropoda</taxon>
        <taxon>Coelurosauria</taxon>
        <taxon>Aves</taxon>
        <taxon>Neognathae</taxon>
        <taxon>Neoaves</taxon>
        <taxon>Telluraves</taxon>
        <taxon>Australaves</taxon>
        <taxon>Passeriformes</taxon>
        <taxon>Turdidae</taxon>
        <taxon>Catharus</taxon>
    </lineage>
</organism>
<keyword evidence="8" id="KW-0833">Ubl conjugation pathway</keyword>
<dbReference type="GO" id="GO:0000151">
    <property type="term" value="C:ubiquitin ligase complex"/>
    <property type="evidence" value="ECO:0007669"/>
    <property type="project" value="InterPro"/>
</dbReference>
<reference evidence="13" key="1">
    <citation type="submission" date="2020-10" db="EMBL/GenBank/DDBJ databases">
        <title>Catharus ustulatus (Swainson's thrush) genome, bCatUst1, primary haplotype v2.</title>
        <authorList>
            <person name="Delmore K."/>
            <person name="Vafadar M."/>
            <person name="Formenti G."/>
            <person name="Chow W."/>
            <person name="Pelan S."/>
            <person name="Howe K."/>
            <person name="Rhie A."/>
            <person name="Mountcastle J."/>
            <person name="Haase B."/>
            <person name="Fedrigo O."/>
            <person name="Jarvis E.D."/>
        </authorList>
    </citation>
    <scope>NUCLEOTIDE SEQUENCE [LARGE SCALE GENOMIC DNA]</scope>
</reference>
<dbReference type="InterPro" id="IPR045132">
    <property type="entry name" value="UBE4"/>
</dbReference>
<keyword evidence="7" id="KW-0808">Transferase</keyword>
<evidence type="ECO:0000256" key="10">
    <source>
        <dbReference type="ARBA" id="ARBA00037624"/>
    </source>
</evidence>
<evidence type="ECO:0000256" key="2">
    <source>
        <dbReference type="ARBA" id="ARBA00004496"/>
    </source>
</evidence>
<dbReference type="GO" id="GO:0034450">
    <property type="term" value="F:ubiquitin-ubiquitin ligase activity"/>
    <property type="evidence" value="ECO:0007669"/>
    <property type="project" value="InterPro"/>
</dbReference>
<dbReference type="Pfam" id="PF10408">
    <property type="entry name" value="Ufd2P_core"/>
    <property type="match status" value="1"/>
</dbReference>
<dbReference type="SUPFAM" id="SSF57850">
    <property type="entry name" value="RING/U-box"/>
    <property type="match status" value="1"/>
</dbReference>
<comment type="catalytic activity">
    <reaction evidence="1">
        <text>S-ubiquitinyl-[E2 ubiquitin-conjugating enzyme]-L-cysteine + [acceptor protein]-L-lysine = [E2 ubiquitin-conjugating enzyme]-L-cysteine + N(6)-ubiquitinyl-[acceptor protein]-L-lysine.</text>
        <dbReference type="EC" id="2.3.2.27"/>
    </reaction>
</comment>
<keyword evidence="9" id="KW-0007">Acetylation</keyword>
<evidence type="ECO:0000313" key="13">
    <source>
        <dbReference type="Ensembl" id="ENSCUSP00005022092.1"/>
    </source>
</evidence>
<evidence type="ECO:0000256" key="7">
    <source>
        <dbReference type="ARBA" id="ARBA00022679"/>
    </source>
</evidence>
<dbReference type="GO" id="GO:0005634">
    <property type="term" value="C:nucleus"/>
    <property type="evidence" value="ECO:0007669"/>
    <property type="project" value="TreeGrafter"/>
</dbReference>
<reference evidence="13" key="3">
    <citation type="submission" date="2025-09" db="UniProtKB">
        <authorList>
            <consortium name="Ensembl"/>
        </authorList>
    </citation>
    <scope>IDENTIFICATION</scope>
</reference>
<dbReference type="Pfam" id="PF04564">
    <property type="entry name" value="U-box"/>
    <property type="match status" value="1"/>
</dbReference>
<dbReference type="Proteomes" id="UP000694563">
    <property type="component" value="Chromosome 28"/>
</dbReference>
<proteinExistence type="inferred from homology"/>
<dbReference type="FunFam" id="3.30.40.10:FF:000055">
    <property type="entry name" value="Ubiquitin conjugation factor e4 a"/>
    <property type="match status" value="1"/>
</dbReference>
<comment type="subcellular location">
    <subcellularLocation>
        <location evidence="2">Cytoplasm</location>
    </subcellularLocation>
</comment>
<dbReference type="InterPro" id="IPR013083">
    <property type="entry name" value="Znf_RING/FYVE/PHD"/>
</dbReference>
<evidence type="ECO:0000256" key="3">
    <source>
        <dbReference type="ARBA" id="ARBA00004906"/>
    </source>
</evidence>
<dbReference type="Ensembl" id="ENSCUST00005022881.1">
    <property type="protein sequence ID" value="ENSCUSP00005022092.1"/>
    <property type="gene ID" value="ENSCUSG00005013817.1"/>
</dbReference>
<evidence type="ECO:0000256" key="9">
    <source>
        <dbReference type="ARBA" id="ARBA00022990"/>
    </source>
</evidence>
<dbReference type="GO" id="GO:0005737">
    <property type="term" value="C:cytoplasm"/>
    <property type="evidence" value="ECO:0007669"/>
    <property type="project" value="UniProtKB-SubCell"/>
</dbReference>
<keyword evidence="14" id="KW-1185">Reference proteome</keyword>
<dbReference type="SMART" id="SM00504">
    <property type="entry name" value="Ubox"/>
    <property type="match status" value="1"/>
</dbReference>
<gene>
    <name evidence="13" type="primary">UBE4A</name>
</gene>
<evidence type="ECO:0000256" key="4">
    <source>
        <dbReference type="ARBA" id="ARBA00007434"/>
    </source>
</evidence>
<evidence type="ECO:0000256" key="8">
    <source>
        <dbReference type="ARBA" id="ARBA00022786"/>
    </source>
</evidence>
<dbReference type="GO" id="GO:0006511">
    <property type="term" value="P:ubiquitin-dependent protein catabolic process"/>
    <property type="evidence" value="ECO:0007669"/>
    <property type="project" value="InterPro"/>
</dbReference>
<evidence type="ECO:0000256" key="5">
    <source>
        <dbReference type="ARBA" id="ARBA00012483"/>
    </source>
</evidence>